<accession>T1KCI0</accession>
<evidence type="ECO:0000256" key="1">
    <source>
        <dbReference type="ARBA" id="ARBA00005771"/>
    </source>
</evidence>
<dbReference type="InterPro" id="IPR000863">
    <property type="entry name" value="Sulfotransferase_dom"/>
</dbReference>
<dbReference type="EnsemblMetazoa" id="tetur08g07690.1">
    <property type="protein sequence ID" value="tetur08g07690.1"/>
    <property type="gene ID" value="tetur08g07690"/>
</dbReference>
<organism evidence="4 5">
    <name type="scientific">Tetranychus urticae</name>
    <name type="common">Two-spotted spider mite</name>
    <dbReference type="NCBI Taxonomy" id="32264"/>
    <lineage>
        <taxon>Eukaryota</taxon>
        <taxon>Metazoa</taxon>
        <taxon>Ecdysozoa</taxon>
        <taxon>Arthropoda</taxon>
        <taxon>Chelicerata</taxon>
        <taxon>Arachnida</taxon>
        <taxon>Acari</taxon>
        <taxon>Acariformes</taxon>
        <taxon>Trombidiformes</taxon>
        <taxon>Prostigmata</taxon>
        <taxon>Eleutherengona</taxon>
        <taxon>Raphignathae</taxon>
        <taxon>Tetranychoidea</taxon>
        <taxon>Tetranychidae</taxon>
        <taxon>Tetranychus</taxon>
    </lineage>
</organism>
<dbReference type="STRING" id="32264.T1KCI0"/>
<name>T1KCI0_TETUR</name>
<dbReference type="Gene3D" id="3.40.50.300">
    <property type="entry name" value="P-loop containing nucleotide triphosphate hydrolases"/>
    <property type="match status" value="1"/>
</dbReference>
<reference evidence="5" key="1">
    <citation type="submission" date="2011-08" db="EMBL/GenBank/DDBJ databases">
        <authorList>
            <person name="Rombauts S."/>
        </authorList>
    </citation>
    <scope>NUCLEOTIDE SEQUENCE</scope>
    <source>
        <strain evidence="5">London</strain>
    </source>
</reference>
<proteinExistence type="inferred from homology"/>
<dbReference type="PANTHER" id="PTHR11783">
    <property type="entry name" value="SULFOTRANSFERASE SULT"/>
    <property type="match status" value="1"/>
</dbReference>
<dbReference type="GO" id="GO:0008146">
    <property type="term" value="F:sulfotransferase activity"/>
    <property type="evidence" value="ECO:0007669"/>
    <property type="project" value="InterPro"/>
</dbReference>
<dbReference type="HOGENOM" id="CLU_027239_1_1_1"/>
<dbReference type="SUPFAM" id="SSF52540">
    <property type="entry name" value="P-loop containing nucleoside triphosphate hydrolases"/>
    <property type="match status" value="1"/>
</dbReference>
<evidence type="ECO:0000256" key="2">
    <source>
        <dbReference type="ARBA" id="ARBA00022679"/>
    </source>
</evidence>
<evidence type="ECO:0000259" key="3">
    <source>
        <dbReference type="Pfam" id="PF00685"/>
    </source>
</evidence>
<evidence type="ECO:0000313" key="4">
    <source>
        <dbReference type="EnsemblMetazoa" id="tetur08g07690.1"/>
    </source>
</evidence>
<protein>
    <recommendedName>
        <fullName evidence="3">Sulfotransferase domain-containing protein</fullName>
    </recommendedName>
</protein>
<dbReference type="Pfam" id="PF00685">
    <property type="entry name" value="Sulfotransfer_1"/>
    <property type="match status" value="1"/>
</dbReference>
<dbReference type="AlphaFoldDB" id="T1KCI0"/>
<keyword evidence="5" id="KW-1185">Reference proteome</keyword>
<dbReference type="EMBL" id="CAEY01001960">
    <property type="status" value="NOT_ANNOTATED_CDS"/>
    <property type="molecule type" value="Genomic_DNA"/>
</dbReference>
<reference evidence="4" key="2">
    <citation type="submission" date="2015-06" db="UniProtKB">
        <authorList>
            <consortium name="EnsemblMetazoa"/>
        </authorList>
    </citation>
    <scope>IDENTIFICATION</scope>
</reference>
<dbReference type="InterPro" id="IPR027417">
    <property type="entry name" value="P-loop_NTPase"/>
</dbReference>
<dbReference type="eggNOG" id="KOG1584">
    <property type="taxonomic scope" value="Eukaryota"/>
</dbReference>
<feature type="domain" description="Sulfotransferase" evidence="3">
    <location>
        <begin position="69"/>
        <end position="315"/>
    </location>
</feature>
<sequence>MLLNRLPSVVVTSYYARQAIEKKSEILKEAIRLNNKIGRMTLYKFRDFILPEEVLPVIKQLPEIKFNSDDVILSTFPKTGVTWLQEIIWLIMNDYNFDKALLTNLEDRFPFLEWILPGISAINKKQSPRLVKTHLPLSILFNQETKIEPKVISITRNIKDVTVSYYFFARMNKLVDYQESIEMFVERFVAGNIAYGPLHRHYIDTLKYSTVDGNKVLIVAYEDLHNDFEGSVKRLCTFLGKPFPSDETMVQLKKHCDFRFMKVNPMVNYSHWDGIGLRNLNESQFFRAGKVGDWSNHLSKPCSELLDDYYELHFRGLFNFKETID</sequence>
<dbReference type="Proteomes" id="UP000015104">
    <property type="component" value="Unassembled WGS sequence"/>
</dbReference>
<evidence type="ECO:0000313" key="5">
    <source>
        <dbReference type="Proteomes" id="UP000015104"/>
    </source>
</evidence>
<comment type="similarity">
    <text evidence="1">Belongs to the sulfotransferase 1 family.</text>
</comment>
<keyword evidence="2" id="KW-0808">Transferase</keyword>